<accession>A0A653IGR5</accession>
<dbReference type="GO" id="GO:0005886">
    <property type="term" value="C:plasma membrane"/>
    <property type="evidence" value="ECO:0007669"/>
    <property type="project" value="UniProtKB-SubCell"/>
</dbReference>
<feature type="transmembrane region" description="Helical" evidence="7">
    <location>
        <begin position="163"/>
        <end position="180"/>
    </location>
</feature>
<evidence type="ECO:0000256" key="4">
    <source>
        <dbReference type="ARBA" id="ARBA00022692"/>
    </source>
</evidence>
<proteinExistence type="inferred from homology"/>
<evidence type="ECO:0000256" key="7">
    <source>
        <dbReference type="SAM" id="Phobius"/>
    </source>
</evidence>
<dbReference type="RefSeq" id="WP_159173862.1">
    <property type="nucleotide sequence ID" value="NZ_LR732312.1"/>
</dbReference>
<dbReference type="AlphaFoldDB" id="A0A653IGR5"/>
<keyword evidence="6 7" id="KW-0472">Membrane</keyword>
<organism evidence="8 9">
    <name type="scientific">Exiguobacterium oxidotolerans</name>
    <dbReference type="NCBI Taxonomy" id="223958"/>
    <lineage>
        <taxon>Bacteria</taxon>
        <taxon>Bacillati</taxon>
        <taxon>Bacillota</taxon>
        <taxon>Bacilli</taxon>
        <taxon>Bacillales</taxon>
        <taxon>Bacillales Family XII. Incertae Sedis</taxon>
        <taxon>Exiguobacterium</taxon>
    </lineage>
</organism>
<sequence>MAWHAWMESYGYLGIMVTLMFPFLPSEVPLAYAGYLVHTAQSNLVLMLLVAVFSFVVSQNIFFTIGQLGSERLLGRVFKLFRISETRMVQFQQQMETRGRFILLLSPMWRMGFAVGAGLTGVSRLTFTIATTVSFFVWSAFFIWGGKKLGHGMNGRHHDFHQYTPWIVGLLLLLGVYLYVRKKRMLKK</sequence>
<keyword evidence="4 7" id="KW-0812">Transmembrane</keyword>
<dbReference type="PANTHER" id="PTHR42709">
    <property type="entry name" value="ALKALINE PHOSPHATASE LIKE PROTEIN"/>
    <property type="match status" value="1"/>
</dbReference>
<keyword evidence="5 7" id="KW-1133">Transmembrane helix</keyword>
<reference evidence="8 9" key="1">
    <citation type="submission" date="2019-10" db="EMBL/GenBank/DDBJ databases">
        <authorList>
            <person name="Karimi E."/>
        </authorList>
    </citation>
    <scope>NUCLEOTIDE SEQUENCE [LARGE SCALE GENOMIC DNA]</scope>
    <source>
        <strain evidence="8">Exiguobacterium sp. 9Y</strain>
    </source>
</reference>
<evidence type="ECO:0000256" key="2">
    <source>
        <dbReference type="ARBA" id="ARBA00010792"/>
    </source>
</evidence>
<evidence type="ECO:0000256" key="3">
    <source>
        <dbReference type="ARBA" id="ARBA00022475"/>
    </source>
</evidence>
<comment type="similarity">
    <text evidence="2">Belongs to the DedA family.</text>
</comment>
<evidence type="ECO:0000256" key="6">
    <source>
        <dbReference type="ARBA" id="ARBA00023136"/>
    </source>
</evidence>
<name>A0A653IGR5_9BACL</name>
<evidence type="ECO:0000313" key="8">
    <source>
        <dbReference type="EMBL" id="VWX38066.1"/>
    </source>
</evidence>
<comment type="subcellular location">
    <subcellularLocation>
        <location evidence="1">Cell membrane</location>
        <topology evidence="1">Multi-pass membrane protein</topology>
    </subcellularLocation>
</comment>
<keyword evidence="9" id="KW-1185">Reference proteome</keyword>
<evidence type="ECO:0000313" key="9">
    <source>
        <dbReference type="Proteomes" id="UP000439752"/>
    </source>
</evidence>
<evidence type="ECO:0000256" key="1">
    <source>
        <dbReference type="ARBA" id="ARBA00004651"/>
    </source>
</evidence>
<feature type="transmembrane region" description="Helical" evidence="7">
    <location>
        <begin position="126"/>
        <end position="143"/>
    </location>
</feature>
<feature type="transmembrane region" description="Helical" evidence="7">
    <location>
        <begin position="44"/>
        <end position="65"/>
    </location>
</feature>
<evidence type="ECO:0008006" key="10">
    <source>
        <dbReference type="Google" id="ProtNLM"/>
    </source>
</evidence>
<protein>
    <recommendedName>
        <fullName evidence="10">DedA family protein</fullName>
    </recommendedName>
</protein>
<dbReference type="EMBL" id="CABWKQ010000030">
    <property type="protein sequence ID" value="VWX38066.1"/>
    <property type="molecule type" value="Genomic_DNA"/>
</dbReference>
<feature type="transmembrane region" description="Helical" evidence="7">
    <location>
        <begin position="12"/>
        <end position="37"/>
    </location>
</feature>
<dbReference type="Proteomes" id="UP000439752">
    <property type="component" value="Unassembled WGS sequence"/>
</dbReference>
<evidence type="ECO:0000256" key="5">
    <source>
        <dbReference type="ARBA" id="ARBA00022989"/>
    </source>
</evidence>
<keyword evidence="3" id="KW-1003">Cell membrane</keyword>
<dbReference type="PANTHER" id="PTHR42709:SF6">
    <property type="entry name" value="UNDECAPRENYL PHOSPHATE TRANSPORTER A"/>
    <property type="match status" value="1"/>
</dbReference>
<gene>
    <name evidence="8" type="ORF">EXIGUO9Y_360343</name>
</gene>
<dbReference type="InterPro" id="IPR051311">
    <property type="entry name" value="DedA_domain"/>
</dbReference>